<dbReference type="PANTHER" id="PTHR46910:SF23">
    <property type="entry name" value="THIAMINE REPRESSIBLE GENES REGULATORY PROTEIN THI1"/>
    <property type="match status" value="1"/>
</dbReference>
<dbReference type="CDD" id="cd00067">
    <property type="entry name" value="GAL4"/>
    <property type="match status" value="1"/>
</dbReference>
<dbReference type="InterPro" id="IPR036864">
    <property type="entry name" value="Zn2-C6_fun-type_DNA-bd_sf"/>
</dbReference>
<dbReference type="InterPro" id="IPR007219">
    <property type="entry name" value="XnlR_reg_dom"/>
</dbReference>
<dbReference type="InterPro" id="IPR050987">
    <property type="entry name" value="AtrR-like"/>
</dbReference>
<dbReference type="STRING" id="763406.A0A1E3NKC3"/>
<keyword evidence="2" id="KW-0539">Nucleus</keyword>
<feature type="domain" description="Zn(2)-C6 fungal-type" evidence="4">
    <location>
        <begin position="19"/>
        <end position="58"/>
    </location>
</feature>
<name>A0A1E3NKC3_9ASCO</name>
<protein>
    <recommendedName>
        <fullName evidence="4">Zn(2)-C6 fungal-type domain-containing protein</fullName>
    </recommendedName>
</protein>
<dbReference type="InterPro" id="IPR001138">
    <property type="entry name" value="Zn2Cys6_DnaBD"/>
</dbReference>
<dbReference type="GO" id="GO:0000981">
    <property type="term" value="F:DNA-binding transcription factor activity, RNA polymerase II-specific"/>
    <property type="evidence" value="ECO:0007669"/>
    <property type="project" value="InterPro"/>
</dbReference>
<keyword evidence="6" id="KW-1185">Reference proteome</keyword>
<evidence type="ECO:0000256" key="3">
    <source>
        <dbReference type="SAM" id="MobiDB-lite"/>
    </source>
</evidence>
<reference evidence="5 6" key="1">
    <citation type="journal article" date="2016" name="Proc. Natl. Acad. Sci. U.S.A.">
        <title>Comparative genomics of biotechnologically important yeasts.</title>
        <authorList>
            <person name="Riley R."/>
            <person name="Haridas S."/>
            <person name="Wolfe K.H."/>
            <person name="Lopes M.R."/>
            <person name="Hittinger C.T."/>
            <person name="Goeker M."/>
            <person name="Salamov A.A."/>
            <person name="Wisecaver J.H."/>
            <person name="Long T.M."/>
            <person name="Calvey C.H."/>
            <person name="Aerts A.L."/>
            <person name="Barry K.W."/>
            <person name="Choi C."/>
            <person name="Clum A."/>
            <person name="Coughlan A.Y."/>
            <person name="Deshpande S."/>
            <person name="Douglass A.P."/>
            <person name="Hanson S.J."/>
            <person name="Klenk H.-P."/>
            <person name="LaButti K.M."/>
            <person name="Lapidus A."/>
            <person name="Lindquist E.A."/>
            <person name="Lipzen A.M."/>
            <person name="Meier-Kolthoff J.P."/>
            <person name="Ohm R.A."/>
            <person name="Otillar R.P."/>
            <person name="Pangilinan J.L."/>
            <person name="Peng Y."/>
            <person name="Rokas A."/>
            <person name="Rosa C.A."/>
            <person name="Scheuner C."/>
            <person name="Sibirny A.A."/>
            <person name="Slot J.C."/>
            <person name="Stielow J.B."/>
            <person name="Sun H."/>
            <person name="Kurtzman C.P."/>
            <person name="Blackwell M."/>
            <person name="Grigoriev I.V."/>
            <person name="Jeffries T.W."/>
        </authorList>
    </citation>
    <scope>NUCLEOTIDE SEQUENCE [LARGE SCALE GENOMIC DNA]</scope>
    <source>
        <strain evidence="5 6">NRRL Y-2026</strain>
    </source>
</reference>
<dbReference type="GeneID" id="30180940"/>
<keyword evidence="1" id="KW-0479">Metal-binding</keyword>
<dbReference type="GO" id="GO:0006351">
    <property type="term" value="P:DNA-templated transcription"/>
    <property type="evidence" value="ECO:0007669"/>
    <property type="project" value="InterPro"/>
</dbReference>
<organism evidence="5 6">
    <name type="scientific">Pichia membranifaciens NRRL Y-2026</name>
    <dbReference type="NCBI Taxonomy" id="763406"/>
    <lineage>
        <taxon>Eukaryota</taxon>
        <taxon>Fungi</taxon>
        <taxon>Dikarya</taxon>
        <taxon>Ascomycota</taxon>
        <taxon>Saccharomycotina</taxon>
        <taxon>Pichiomycetes</taxon>
        <taxon>Pichiales</taxon>
        <taxon>Pichiaceae</taxon>
        <taxon>Pichia</taxon>
    </lineage>
</organism>
<dbReference type="GO" id="GO:0008270">
    <property type="term" value="F:zinc ion binding"/>
    <property type="evidence" value="ECO:0007669"/>
    <property type="project" value="InterPro"/>
</dbReference>
<proteinExistence type="predicted"/>
<dbReference type="RefSeq" id="XP_019017683.1">
    <property type="nucleotide sequence ID" value="XM_019164253.1"/>
</dbReference>
<evidence type="ECO:0000259" key="4">
    <source>
        <dbReference type="PROSITE" id="PS50048"/>
    </source>
</evidence>
<dbReference type="SUPFAM" id="SSF57701">
    <property type="entry name" value="Zn2/Cys6 DNA-binding domain"/>
    <property type="match status" value="1"/>
</dbReference>
<dbReference type="CDD" id="cd12148">
    <property type="entry name" value="fungal_TF_MHR"/>
    <property type="match status" value="1"/>
</dbReference>
<dbReference type="PROSITE" id="PS50048">
    <property type="entry name" value="ZN2_CY6_FUNGAL_2"/>
    <property type="match status" value="1"/>
</dbReference>
<dbReference type="OrthoDB" id="3364175at2759"/>
<accession>A0A1E3NKC3</accession>
<dbReference type="AlphaFoldDB" id="A0A1E3NKC3"/>
<dbReference type="EMBL" id="KV454003">
    <property type="protein sequence ID" value="ODQ46570.1"/>
    <property type="molecule type" value="Genomic_DNA"/>
</dbReference>
<dbReference type="PANTHER" id="PTHR46910">
    <property type="entry name" value="TRANSCRIPTION FACTOR PDR1"/>
    <property type="match status" value="1"/>
</dbReference>
<feature type="compositionally biased region" description="Acidic residues" evidence="3">
    <location>
        <begin position="132"/>
        <end position="144"/>
    </location>
</feature>
<dbReference type="Gene3D" id="4.10.240.10">
    <property type="entry name" value="Zn(2)-C6 fungal-type DNA-binding domain"/>
    <property type="match status" value="1"/>
</dbReference>
<evidence type="ECO:0000256" key="1">
    <source>
        <dbReference type="ARBA" id="ARBA00022723"/>
    </source>
</evidence>
<dbReference type="GO" id="GO:0003677">
    <property type="term" value="F:DNA binding"/>
    <property type="evidence" value="ECO:0007669"/>
    <property type="project" value="InterPro"/>
</dbReference>
<evidence type="ECO:0000313" key="6">
    <source>
        <dbReference type="Proteomes" id="UP000094455"/>
    </source>
</evidence>
<sequence length="763" mass="87935">MPRKREHIPISKRKRALYSCDRCKLRKRACKRYQDGARKFDNNTPCEECVKVGAECVTEISRKKRSYISVSETTLEQLKCLTLIIKAMFPESDPSNLEHIKSIAKALFVKLPKYEPGELLGEAIEDSCNGNDDYDESDEDEEENGTNFSEVGEEEQRGIVSQANYDNPSEAQIGLGGADRLFNALLKVGKVDSASKLKFLENMVVSGHQLPSSPPLLINGSDIHNSLLLNLIPHQECEMYTNVFFSRLHESYFIFNEKKFRQRHNRFLQCLADKYLQANEEFCNEEICAIYLVWILGRNCYLTKLLQVDDPSQANIVSNSTISKYSEIINVCLSGCFYSNNIHCVRMLYLLSLYNSTLKNTDSAWHLLSNCCLKCFGMGYNRSAVLSKFDESEREDIKVVWWSSFKLHMNNCAIKGRLPNITLYEVDLDLPTLEHVHDKLFRDAYTKSIELFKIMFNTLKNREYLAKSRNPWCKENLRNIIKINNSLRIWESGLGYSLKYYKRPNPKRYQIKLHLQYHYCSLSLIAPYLIAYALNPQRSFDPSSGIIDTLCSGVYSAIQLMEVISFSVNSGYCNGLLHYDFFYSYNALMILLLGYTLIKEKPKEKHCENYNIFTEILSKNFDIDMKLILKSIKEIREINDCYGPGAVGTMRDFSNNITILLRYFKLNGTPNTLDMINSTSLDSQVQALFKEQEDYLKAEDSQDCSSKNNVSLLPTEHDFFDFINFLNTENDQESYFSDQLLVDWKKLFGTSGSSAKGHCDHQF</sequence>
<evidence type="ECO:0000313" key="5">
    <source>
        <dbReference type="EMBL" id="ODQ46570.1"/>
    </source>
</evidence>
<dbReference type="SMART" id="SM00906">
    <property type="entry name" value="Fungal_trans"/>
    <property type="match status" value="1"/>
</dbReference>
<gene>
    <name evidence="5" type="ORF">PICMEDRAFT_72627</name>
</gene>
<dbReference type="Pfam" id="PF04082">
    <property type="entry name" value="Fungal_trans"/>
    <property type="match status" value="1"/>
</dbReference>
<feature type="region of interest" description="Disordered" evidence="3">
    <location>
        <begin position="122"/>
        <end position="157"/>
    </location>
</feature>
<evidence type="ECO:0000256" key="2">
    <source>
        <dbReference type="ARBA" id="ARBA00023242"/>
    </source>
</evidence>
<dbReference type="Proteomes" id="UP000094455">
    <property type="component" value="Unassembled WGS sequence"/>
</dbReference>